<dbReference type="AlphaFoldDB" id="A0A7V8J5P0"/>
<sequence length="72" mass="8021">MTNLEAPPKLTDKERELLSVMADKHPRQLSLTVDKPSTRVINALVRKGMARDIMGTFWSITEAGLEQMGAPK</sequence>
<accession>A0A7V8J5P0</accession>
<proteinExistence type="predicted"/>
<reference evidence="1 2" key="1">
    <citation type="submission" date="2019-12" db="EMBL/GenBank/DDBJ databases">
        <authorList>
            <person name="Woiski C."/>
        </authorList>
    </citation>
    <scope>NUCLEOTIDE SEQUENCE [LARGE SCALE GENOMIC DNA]</scope>
    <source>
        <strain evidence="1 2">BOE100</strain>
    </source>
</reference>
<organism evidence="1 2">
    <name type="scientific">Pseudomonas putida</name>
    <name type="common">Arthrobacter siderocapsulatus</name>
    <dbReference type="NCBI Taxonomy" id="303"/>
    <lineage>
        <taxon>Bacteria</taxon>
        <taxon>Pseudomonadati</taxon>
        <taxon>Pseudomonadota</taxon>
        <taxon>Gammaproteobacteria</taxon>
        <taxon>Pseudomonadales</taxon>
        <taxon>Pseudomonadaceae</taxon>
        <taxon>Pseudomonas</taxon>
    </lineage>
</organism>
<comment type="caution">
    <text evidence="1">The sequence shown here is derived from an EMBL/GenBank/DDBJ whole genome shotgun (WGS) entry which is preliminary data.</text>
</comment>
<gene>
    <name evidence="1" type="ORF">GN299_06340</name>
</gene>
<protein>
    <submittedName>
        <fullName evidence="1">Uncharacterized protein</fullName>
    </submittedName>
</protein>
<name>A0A7V8J5P0_PSEPU</name>
<dbReference type="Proteomes" id="UP000442695">
    <property type="component" value="Unassembled WGS sequence"/>
</dbReference>
<dbReference type="RefSeq" id="WP_156858599.1">
    <property type="nucleotide sequence ID" value="NZ_WOWR01000005.1"/>
</dbReference>
<dbReference type="EMBL" id="WOWR01000005">
    <property type="protein sequence ID" value="KAF0255706.1"/>
    <property type="molecule type" value="Genomic_DNA"/>
</dbReference>
<evidence type="ECO:0000313" key="2">
    <source>
        <dbReference type="Proteomes" id="UP000442695"/>
    </source>
</evidence>
<evidence type="ECO:0000313" key="1">
    <source>
        <dbReference type="EMBL" id="KAF0255706.1"/>
    </source>
</evidence>